<feature type="compositionally biased region" description="Polar residues" evidence="1">
    <location>
        <begin position="1"/>
        <end position="27"/>
    </location>
</feature>
<dbReference type="AlphaFoldDB" id="A0A1W0X4W9"/>
<keyword evidence="3" id="KW-1185">Reference proteome</keyword>
<proteinExistence type="predicted"/>
<accession>A0A1W0X4W9</accession>
<gene>
    <name evidence="2" type="ORF">BV898_03584</name>
</gene>
<name>A0A1W0X4W9_HYPEX</name>
<comment type="caution">
    <text evidence="2">The sequence shown here is derived from an EMBL/GenBank/DDBJ whole genome shotgun (WGS) entry which is preliminary data.</text>
</comment>
<protein>
    <submittedName>
        <fullName evidence="2">Uncharacterized protein</fullName>
    </submittedName>
</protein>
<feature type="region of interest" description="Disordered" evidence="1">
    <location>
        <begin position="1"/>
        <end position="108"/>
    </location>
</feature>
<evidence type="ECO:0000313" key="3">
    <source>
        <dbReference type="Proteomes" id="UP000192578"/>
    </source>
</evidence>
<sequence>MAGTMTMQRQRSSGGLPSPVRSQQQQGCRRFPQWRPGAARGQAVPARWRCRAAATGAGGVSRKVALPGQARQVGSAYVTPRRPSPDRQPSAGSCSHPPPRRSFGFARQQTPWIQQQNFCLAAAASPAGQRQQLNRVNNQSQSTSSRSAA</sequence>
<feature type="compositionally biased region" description="Polar residues" evidence="1">
    <location>
        <begin position="128"/>
        <end position="149"/>
    </location>
</feature>
<reference evidence="3" key="1">
    <citation type="submission" date="2017-01" db="EMBL/GenBank/DDBJ databases">
        <title>Comparative genomics of anhydrobiosis in the tardigrade Hypsibius dujardini.</title>
        <authorList>
            <person name="Yoshida Y."/>
            <person name="Koutsovoulos G."/>
            <person name="Laetsch D."/>
            <person name="Stevens L."/>
            <person name="Kumar S."/>
            <person name="Horikawa D."/>
            <person name="Ishino K."/>
            <person name="Komine S."/>
            <person name="Tomita M."/>
            <person name="Blaxter M."/>
            <person name="Arakawa K."/>
        </authorList>
    </citation>
    <scope>NUCLEOTIDE SEQUENCE [LARGE SCALE GENOMIC DNA]</scope>
    <source>
        <strain evidence="3">Z151</strain>
    </source>
</reference>
<evidence type="ECO:0000313" key="2">
    <source>
        <dbReference type="EMBL" id="OQV22410.1"/>
    </source>
</evidence>
<dbReference type="EMBL" id="MTYJ01000017">
    <property type="protein sequence ID" value="OQV22410.1"/>
    <property type="molecule type" value="Genomic_DNA"/>
</dbReference>
<evidence type="ECO:0000256" key="1">
    <source>
        <dbReference type="SAM" id="MobiDB-lite"/>
    </source>
</evidence>
<dbReference type="Proteomes" id="UP000192578">
    <property type="component" value="Unassembled WGS sequence"/>
</dbReference>
<organism evidence="2 3">
    <name type="scientific">Hypsibius exemplaris</name>
    <name type="common">Freshwater tardigrade</name>
    <dbReference type="NCBI Taxonomy" id="2072580"/>
    <lineage>
        <taxon>Eukaryota</taxon>
        <taxon>Metazoa</taxon>
        <taxon>Ecdysozoa</taxon>
        <taxon>Tardigrada</taxon>
        <taxon>Eutardigrada</taxon>
        <taxon>Parachela</taxon>
        <taxon>Hypsibioidea</taxon>
        <taxon>Hypsibiidae</taxon>
        <taxon>Hypsibius</taxon>
    </lineage>
</organism>
<feature type="region of interest" description="Disordered" evidence="1">
    <location>
        <begin position="124"/>
        <end position="149"/>
    </location>
</feature>